<evidence type="ECO:0000256" key="2">
    <source>
        <dbReference type="ARBA" id="ARBA00022679"/>
    </source>
</evidence>
<proteinExistence type="inferred from homology"/>
<dbReference type="InterPro" id="IPR004568">
    <property type="entry name" value="Ppantetheine-prot_Trfase_dom"/>
</dbReference>
<feature type="domain" description="4'-phosphopantetheinyl transferase" evidence="8">
    <location>
        <begin position="92"/>
        <end position="198"/>
    </location>
</feature>
<name>A0A8H3DPJ4_9AGAM</name>
<sequence>MDRNFSASASISRTRAFICSNSSSSSPDANAAISFSISDMMGKQVWRIQSVVGWAGGCAVDRVRHVMLLLGHRRGLFFPNFELDLIRNMILGIGVDVCHIPRIARLLAHTRFPARILSPPEHERFGLLGESERARFLAVRWAIKESAYKALYPVYKPTWKDLTFLTHESKKPVLTFHSNKEIRLHASVSHDGEYVFATVLAEHSHIPFIACASSPQPV</sequence>
<dbReference type="GO" id="GO:0000287">
    <property type="term" value="F:magnesium ion binding"/>
    <property type="evidence" value="ECO:0007669"/>
    <property type="project" value="InterPro"/>
</dbReference>
<dbReference type="Gene3D" id="3.90.470.20">
    <property type="entry name" value="4'-phosphopantetheinyl transferase domain"/>
    <property type="match status" value="1"/>
</dbReference>
<accession>A0A8H3DPJ4</accession>
<keyword evidence="2" id="KW-0808">Transferase</keyword>
<keyword evidence="4" id="KW-0276">Fatty acid metabolism</keyword>
<dbReference type="EMBL" id="CAJMWV010008897">
    <property type="protein sequence ID" value="CAE6537224.1"/>
    <property type="molecule type" value="Genomic_DNA"/>
</dbReference>
<evidence type="ECO:0000256" key="3">
    <source>
        <dbReference type="ARBA" id="ARBA00022723"/>
    </source>
</evidence>
<evidence type="ECO:0000256" key="5">
    <source>
        <dbReference type="ARBA" id="ARBA00022842"/>
    </source>
</evidence>
<evidence type="ECO:0000256" key="7">
    <source>
        <dbReference type="ARBA" id="ARBA00023160"/>
    </source>
</evidence>
<keyword evidence="1" id="KW-0444">Lipid biosynthesis</keyword>
<evidence type="ECO:0000256" key="1">
    <source>
        <dbReference type="ARBA" id="ARBA00022516"/>
    </source>
</evidence>
<dbReference type="SUPFAM" id="SSF56214">
    <property type="entry name" value="4'-phosphopantetheinyl transferase"/>
    <property type="match status" value="1"/>
</dbReference>
<dbReference type="InterPro" id="IPR002582">
    <property type="entry name" value="ACPS"/>
</dbReference>
<organism evidence="9 10">
    <name type="scientific">Rhizoctonia solani</name>
    <dbReference type="NCBI Taxonomy" id="456999"/>
    <lineage>
        <taxon>Eukaryota</taxon>
        <taxon>Fungi</taxon>
        <taxon>Dikarya</taxon>
        <taxon>Basidiomycota</taxon>
        <taxon>Agaricomycotina</taxon>
        <taxon>Agaricomycetes</taxon>
        <taxon>Cantharellales</taxon>
        <taxon>Ceratobasidiaceae</taxon>
        <taxon>Rhizoctonia</taxon>
    </lineage>
</organism>
<dbReference type="InterPro" id="IPR037143">
    <property type="entry name" value="4-PPantetheinyl_Trfase_dom_sf"/>
</dbReference>
<keyword evidence="5" id="KW-0460">Magnesium</keyword>
<dbReference type="GO" id="GO:0006633">
    <property type="term" value="P:fatty acid biosynthetic process"/>
    <property type="evidence" value="ECO:0007669"/>
    <property type="project" value="UniProtKB-KW"/>
</dbReference>
<evidence type="ECO:0000313" key="9">
    <source>
        <dbReference type="EMBL" id="CAE6537224.1"/>
    </source>
</evidence>
<dbReference type="InterPro" id="IPR008278">
    <property type="entry name" value="4-PPantetheinyl_Trfase_dom"/>
</dbReference>
<evidence type="ECO:0000256" key="6">
    <source>
        <dbReference type="ARBA" id="ARBA00023098"/>
    </source>
</evidence>
<dbReference type="AlphaFoldDB" id="A0A8H3DPJ4"/>
<keyword evidence="7" id="KW-0275">Fatty acid biosynthesis</keyword>
<dbReference type="NCBIfam" id="TIGR00556">
    <property type="entry name" value="pantethn_trn"/>
    <property type="match status" value="1"/>
</dbReference>
<evidence type="ECO:0000256" key="4">
    <source>
        <dbReference type="ARBA" id="ARBA00022832"/>
    </source>
</evidence>
<dbReference type="HAMAP" id="MF_00101">
    <property type="entry name" value="AcpS"/>
    <property type="match status" value="1"/>
</dbReference>
<comment type="caution">
    <text evidence="9">The sequence shown here is derived from an EMBL/GenBank/DDBJ whole genome shotgun (WGS) entry which is preliminary data.</text>
</comment>
<evidence type="ECO:0000259" key="8">
    <source>
        <dbReference type="Pfam" id="PF01648"/>
    </source>
</evidence>
<protein>
    <recommendedName>
        <fullName evidence="8">4'-phosphopantetheinyl transferase domain-containing protein</fullName>
    </recommendedName>
</protein>
<dbReference type="GO" id="GO:0008897">
    <property type="term" value="F:holo-[acyl-carrier-protein] synthase activity"/>
    <property type="evidence" value="ECO:0007669"/>
    <property type="project" value="InterPro"/>
</dbReference>
<keyword evidence="6" id="KW-0443">Lipid metabolism</keyword>
<evidence type="ECO:0000313" key="10">
    <source>
        <dbReference type="Proteomes" id="UP000663831"/>
    </source>
</evidence>
<gene>
    <name evidence="9" type="ORF">RDB_LOCUS167319</name>
</gene>
<dbReference type="Proteomes" id="UP000663831">
    <property type="component" value="Unassembled WGS sequence"/>
</dbReference>
<dbReference type="Pfam" id="PF01648">
    <property type="entry name" value="ACPS"/>
    <property type="match status" value="1"/>
</dbReference>
<keyword evidence="3" id="KW-0479">Metal-binding</keyword>
<reference evidence="9" key="1">
    <citation type="submission" date="2021-01" db="EMBL/GenBank/DDBJ databases">
        <authorList>
            <person name="Kaushik A."/>
        </authorList>
    </citation>
    <scope>NUCLEOTIDE SEQUENCE</scope>
    <source>
        <strain evidence="9">AG3-1AP</strain>
    </source>
</reference>